<dbReference type="InterPro" id="IPR036291">
    <property type="entry name" value="NAD(P)-bd_dom_sf"/>
</dbReference>
<dbReference type="PANTHER" id="PTHR42760:SF133">
    <property type="entry name" value="3-OXOACYL-[ACYL-CARRIER-PROTEIN] REDUCTASE"/>
    <property type="match status" value="1"/>
</dbReference>
<comment type="similarity">
    <text evidence="1">Belongs to the short-chain dehydrogenases/reductases (SDR) family.</text>
</comment>
<evidence type="ECO:0000256" key="1">
    <source>
        <dbReference type="ARBA" id="ARBA00006484"/>
    </source>
</evidence>
<keyword evidence="2" id="KW-0521">NADP</keyword>
<dbReference type="Pfam" id="PF00106">
    <property type="entry name" value="adh_short"/>
    <property type="match status" value="1"/>
</dbReference>
<dbReference type="PROSITE" id="PS00061">
    <property type="entry name" value="ADH_SHORT"/>
    <property type="match status" value="1"/>
</dbReference>
<dbReference type="CDD" id="cd05233">
    <property type="entry name" value="SDR_c"/>
    <property type="match status" value="1"/>
</dbReference>
<evidence type="ECO:0000313" key="4">
    <source>
        <dbReference type="EMBL" id="KIJ39293.1"/>
    </source>
</evidence>
<dbReference type="GO" id="GO:0016616">
    <property type="term" value="F:oxidoreductase activity, acting on the CH-OH group of donors, NAD or NADP as acceptor"/>
    <property type="evidence" value="ECO:0007669"/>
    <property type="project" value="TreeGrafter"/>
</dbReference>
<evidence type="ECO:0000256" key="3">
    <source>
        <dbReference type="ARBA" id="ARBA00023002"/>
    </source>
</evidence>
<dbReference type="SUPFAM" id="SSF51735">
    <property type="entry name" value="NAD(P)-binding Rossmann-fold domains"/>
    <property type="match status" value="1"/>
</dbReference>
<evidence type="ECO:0000256" key="2">
    <source>
        <dbReference type="ARBA" id="ARBA00022857"/>
    </source>
</evidence>
<dbReference type="GO" id="GO:0048038">
    <property type="term" value="F:quinone binding"/>
    <property type="evidence" value="ECO:0007669"/>
    <property type="project" value="TreeGrafter"/>
</dbReference>
<dbReference type="InterPro" id="IPR020904">
    <property type="entry name" value="Sc_DH/Rdtase_CS"/>
</dbReference>
<dbReference type="GO" id="GO:0006633">
    <property type="term" value="P:fatty acid biosynthetic process"/>
    <property type="evidence" value="ECO:0007669"/>
    <property type="project" value="TreeGrafter"/>
</dbReference>
<dbReference type="InterPro" id="IPR002347">
    <property type="entry name" value="SDR_fam"/>
</dbReference>
<organism evidence="4 5">
    <name type="scientific">Sphaerobolus stellatus (strain SS14)</name>
    <dbReference type="NCBI Taxonomy" id="990650"/>
    <lineage>
        <taxon>Eukaryota</taxon>
        <taxon>Fungi</taxon>
        <taxon>Dikarya</taxon>
        <taxon>Basidiomycota</taxon>
        <taxon>Agaricomycotina</taxon>
        <taxon>Agaricomycetes</taxon>
        <taxon>Phallomycetidae</taxon>
        <taxon>Geastrales</taxon>
        <taxon>Sphaerobolaceae</taxon>
        <taxon>Sphaerobolus</taxon>
    </lineage>
</organism>
<evidence type="ECO:0008006" key="6">
    <source>
        <dbReference type="Google" id="ProtNLM"/>
    </source>
</evidence>
<protein>
    <recommendedName>
        <fullName evidence="6">3-oxoacyl-[acyl-carrier-protein] reductase</fullName>
    </recommendedName>
</protein>
<dbReference type="EMBL" id="KN837153">
    <property type="protein sequence ID" value="KIJ39293.1"/>
    <property type="molecule type" value="Genomic_DNA"/>
</dbReference>
<name>A0A0C9U8C9_SPHS4</name>
<dbReference type="OrthoDB" id="47007at2759"/>
<proteinExistence type="inferred from homology"/>
<sequence>MTFSRSRSSQGIGLSAAHALLNADCSVLGVDIADAPDIQHHDDHFAFLQVDLADTEAPERVIKAASSAFDTNPRLRNEDWDRVIAMNLTASVRLMWSAVKAMKQSKQPSGSIINVSSKARVSGAVAGVAYTASKHGLLGVTKNTAWLLKEEGIRCNAITPGAIHSNLGRDIGGSKWDVAASMKMKPVYDVYANFMTGEGMIHPDVLADVLLFLASDLSRGVGGLTGAVIPIDNVWSVI</sequence>
<reference evidence="4 5" key="1">
    <citation type="submission" date="2014-06" db="EMBL/GenBank/DDBJ databases">
        <title>Evolutionary Origins and Diversification of the Mycorrhizal Mutualists.</title>
        <authorList>
            <consortium name="DOE Joint Genome Institute"/>
            <consortium name="Mycorrhizal Genomics Consortium"/>
            <person name="Kohler A."/>
            <person name="Kuo A."/>
            <person name="Nagy L.G."/>
            <person name="Floudas D."/>
            <person name="Copeland A."/>
            <person name="Barry K.W."/>
            <person name="Cichocki N."/>
            <person name="Veneault-Fourrey C."/>
            <person name="LaButti K."/>
            <person name="Lindquist E.A."/>
            <person name="Lipzen A."/>
            <person name="Lundell T."/>
            <person name="Morin E."/>
            <person name="Murat C."/>
            <person name="Riley R."/>
            <person name="Ohm R."/>
            <person name="Sun H."/>
            <person name="Tunlid A."/>
            <person name="Henrissat B."/>
            <person name="Grigoriev I.V."/>
            <person name="Hibbett D.S."/>
            <person name="Martin F."/>
        </authorList>
    </citation>
    <scope>NUCLEOTIDE SEQUENCE [LARGE SCALE GENOMIC DNA]</scope>
    <source>
        <strain evidence="4 5">SS14</strain>
    </source>
</reference>
<dbReference type="Gene3D" id="3.40.50.720">
    <property type="entry name" value="NAD(P)-binding Rossmann-like Domain"/>
    <property type="match status" value="1"/>
</dbReference>
<dbReference type="PANTHER" id="PTHR42760">
    <property type="entry name" value="SHORT-CHAIN DEHYDROGENASES/REDUCTASES FAMILY MEMBER"/>
    <property type="match status" value="1"/>
</dbReference>
<gene>
    <name evidence="4" type="ORF">M422DRAFT_49686</name>
</gene>
<dbReference type="HOGENOM" id="CLU_010194_1_0_1"/>
<dbReference type="PRINTS" id="PR00081">
    <property type="entry name" value="GDHRDH"/>
</dbReference>
<keyword evidence="5" id="KW-1185">Reference proteome</keyword>
<dbReference type="AlphaFoldDB" id="A0A0C9U8C9"/>
<keyword evidence="3" id="KW-0560">Oxidoreductase</keyword>
<accession>A0A0C9U8C9</accession>
<evidence type="ECO:0000313" key="5">
    <source>
        <dbReference type="Proteomes" id="UP000054279"/>
    </source>
</evidence>
<dbReference type="Proteomes" id="UP000054279">
    <property type="component" value="Unassembled WGS sequence"/>
</dbReference>